<name>A0A2A4X7I9_9GAMM</name>
<protein>
    <recommendedName>
        <fullName evidence="4">DUF4386 family protein</fullName>
    </recommendedName>
</protein>
<feature type="transmembrane region" description="Helical" evidence="1">
    <location>
        <begin position="50"/>
        <end position="70"/>
    </location>
</feature>
<proteinExistence type="predicted"/>
<dbReference type="EMBL" id="NVUL01000029">
    <property type="protein sequence ID" value="PCI78632.1"/>
    <property type="molecule type" value="Genomic_DNA"/>
</dbReference>
<comment type="caution">
    <text evidence="2">The sequence shown here is derived from an EMBL/GenBank/DDBJ whole genome shotgun (WGS) entry which is preliminary data.</text>
</comment>
<feature type="transmembrane region" description="Helical" evidence="1">
    <location>
        <begin position="118"/>
        <end position="146"/>
    </location>
</feature>
<keyword evidence="1" id="KW-0812">Transmembrane</keyword>
<feature type="transmembrane region" description="Helical" evidence="1">
    <location>
        <begin position="7"/>
        <end position="26"/>
    </location>
</feature>
<sequence length="204" mass="22701">MTNYDYWRPAVAAILLAVLYPLYWVLEFTANGNFPPDDFADYMRWSSLDWLFLSLGFLIIYQLLGLRRILSEQLNYSGIDIPILISVSVTVVFFFGLSFSQVTLVLLEGDSLAAYEEIAATIGVVVLVGSVILGGVAEILMGCLLLRDSSTMPPLVRIFAIITLIMGIFDLTVIFSFISLFIYPVAMLVLAAYFLSKPETIEVV</sequence>
<gene>
    <name evidence="2" type="ORF">COB20_06410</name>
</gene>
<feature type="transmembrane region" description="Helical" evidence="1">
    <location>
        <begin position="82"/>
        <end position="106"/>
    </location>
</feature>
<feature type="transmembrane region" description="Helical" evidence="1">
    <location>
        <begin position="158"/>
        <end position="183"/>
    </location>
</feature>
<evidence type="ECO:0000313" key="2">
    <source>
        <dbReference type="EMBL" id="PCI78632.1"/>
    </source>
</evidence>
<dbReference type="Proteomes" id="UP000218767">
    <property type="component" value="Unassembled WGS sequence"/>
</dbReference>
<keyword evidence="1" id="KW-1133">Transmembrane helix</keyword>
<reference evidence="3" key="1">
    <citation type="submission" date="2017-08" db="EMBL/GenBank/DDBJ databases">
        <title>A dynamic microbial community with high functional redundancy inhabits the cold, oxic subseafloor aquifer.</title>
        <authorList>
            <person name="Tully B.J."/>
            <person name="Wheat C.G."/>
            <person name="Glazer B.T."/>
            <person name="Huber J.A."/>
        </authorList>
    </citation>
    <scope>NUCLEOTIDE SEQUENCE [LARGE SCALE GENOMIC DNA]</scope>
</reference>
<organism evidence="2 3">
    <name type="scientific">SAR86 cluster bacterium</name>
    <dbReference type="NCBI Taxonomy" id="2030880"/>
    <lineage>
        <taxon>Bacteria</taxon>
        <taxon>Pseudomonadati</taxon>
        <taxon>Pseudomonadota</taxon>
        <taxon>Gammaproteobacteria</taxon>
        <taxon>SAR86 cluster</taxon>
    </lineage>
</organism>
<keyword evidence="1" id="KW-0472">Membrane</keyword>
<evidence type="ECO:0000313" key="3">
    <source>
        <dbReference type="Proteomes" id="UP000218767"/>
    </source>
</evidence>
<dbReference type="AlphaFoldDB" id="A0A2A4X7I9"/>
<accession>A0A2A4X7I9</accession>
<evidence type="ECO:0008006" key="4">
    <source>
        <dbReference type="Google" id="ProtNLM"/>
    </source>
</evidence>
<evidence type="ECO:0000256" key="1">
    <source>
        <dbReference type="SAM" id="Phobius"/>
    </source>
</evidence>